<name>A0A0A9GZM2_ARUDO</name>
<accession>A0A0A9GZM2</accession>
<organism evidence="2">
    <name type="scientific">Arundo donax</name>
    <name type="common">Giant reed</name>
    <name type="synonym">Donax arundinaceus</name>
    <dbReference type="NCBI Taxonomy" id="35708"/>
    <lineage>
        <taxon>Eukaryota</taxon>
        <taxon>Viridiplantae</taxon>
        <taxon>Streptophyta</taxon>
        <taxon>Embryophyta</taxon>
        <taxon>Tracheophyta</taxon>
        <taxon>Spermatophyta</taxon>
        <taxon>Magnoliopsida</taxon>
        <taxon>Liliopsida</taxon>
        <taxon>Poales</taxon>
        <taxon>Poaceae</taxon>
        <taxon>PACMAD clade</taxon>
        <taxon>Arundinoideae</taxon>
        <taxon>Arundineae</taxon>
        <taxon>Arundo</taxon>
    </lineage>
</organism>
<reference evidence="2" key="2">
    <citation type="journal article" date="2015" name="Data Brief">
        <title>Shoot transcriptome of the giant reed, Arundo donax.</title>
        <authorList>
            <person name="Barrero R.A."/>
            <person name="Guerrero F.D."/>
            <person name="Moolhuijzen P."/>
            <person name="Goolsby J.A."/>
            <person name="Tidwell J."/>
            <person name="Bellgard S.E."/>
            <person name="Bellgard M.I."/>
        </authorList>
    </citation>
    <scope>NUCLEOTIDE SEQUENCE</scope>
    <source>
        <tissue evidence="2">Shoot tissue taken approximately 20 cm above the soil surface</tissue>
    </source>
</reference>
<feature type="compositionally biased region" description="Basic residues" evidence="1">
    <location>
        <begin position="1"/>
        <end position="10"/>
    </location>
</feature>
<dbReference type="EMBL" id="GBRH01171858">
    <property type="protein sequence ID" value="JAE26038.1"/>
    <property type="molecule type" value="Transcribed_RNA"/>
</dbReference>
<feature type="compositionally biased region" description="Low complexity" evidence="1">
    <location>
        <begin position="12"/>
        <end position="30"/>
    </location>
</feature>
<sequence length="30" mass="3191">MRSARRRPNPRRPCLGAAASASGPRPSSRA</sequence>
<evidence type="ECO:0000313" key="2">
    <source>
        <dbReference type="EMBL" id="JAE26038.1"/>
    </source>
</evidence>
<evidence type="ECO:0000256" key="1">
    <source>
        <dbReference type="SAM" id="MobiDB-lite"/>
    </source>
</evidence>
<proteinExistence type="predicted"/>
<protein>
    <submittedName>
        <fullName evidence="2">Uncharacterized protein</fullName>
    </submittedName>
</protein>
<reference evidence="2" key="1">
    <citation type="submission" date="2014-09" db="EMBL/GenBank/DDBJ databases">
        <authorList>
            <person name="Magalhaes I.L.F."/>
            <person name="Oliveira U."/>
            <person name="Santos F.R."/>
            <person name="Vidigal T.H.D.A."/>
            <person name="Brescovit A.D."/>
            <person name="Santos A.J."/>
        </authorList>
    </citation>
    <scope>NUCLEOTIDE SEQUENCE</scope>
    <source>
        <tissue evidence="2">Shoot tissue taken approximately 20 cm above the soil surface</tissue>
    </source>
</reference>
<dbReference type="AlphaFoldDB" id="A0A0A9GZM2"/>
<feature type="region of interest" description="Disordered" evidence="1">
    <location>
        <begin position="1"/>
        <end position="30"/>
    </location>
</feature>